<proteinExistence type="predicted"/>
<dbReference type="PANTHER" id="PTHR42756:SF2">
    <property type="entry name" value="MARR FAMILY REGULATORY PROTEIN"/>
    <property type="match status" value="1"/>
</dbReference>
<dbReference type="InterPro" id="IPR036390">
    <property type="entry name" value="WH_DNA-bd_sf"/>
</dbReference>
<keyword evidence="3" id="KW-0804">Transcription</keyword>
<dbReference type="Gene3D" id="1.10.10.10">
    <property type="entry name" value="Winged helix-like DNA-binding domain superfamily/Winged helix DNA-binding domain"/>
    <property type="match status" value="1"/>
</dbReference>
<keyword evidence="1" id="KW-0805">Transcription regulation</keyword>
<reference evidence="6" key="1">
    <citation type="submission" date="2015-07" db="EMBL/GenBank/DDBJ databases">
        <title>Fjat-14205 dsm 2895.</title>
        <authorList>
            <person name="Liu B."/>
            <person name="Wang J."/>
            <person name="Zhu Y."/>
            <person name="Liu G."/>
            <person name="Chen Q."/>
            <person name="Chen Z."/>
            <person name="Lan J."/>
            <person name="Che J."/>
            <person name="Ge C."/>
            <person name="Shi H."/>
            <person name="Pan Z."/>
            <person name="Liu X."/>
        </authorList>
    </citation>
    <scope>NUCLEOTIDE SEQUENCE [LARGE SCALE GENOMIC DNA]</scope>
    <source>
        <strain evidence="6">DSM 25560</strain>
    </source>
</reference>
<dbReference type="PROSITE" id="PS50995">
    <property type="entry name" value="HTH_MARR_2"/>
    <property type="match status" value="1"/>
</dbReference>
<dbReference type="RefSeq" id="WP_053582902.1">
    <property type="nucleotide sequence ID" value="NZ_LGRV01000003.1"/>
</dbReference>
<accession>A0ABR5JZK1</accession>
<dbReference type="PANTHER" id="PTHR42756">
    <property type="entry name" value="TRANSCRIPTIONAL REGULATOR, MARR"/>
    <property type="match status" value="1"/>
</dbReference>
<evidence type="ECO:0000256" key="3">
    <source>
        <dbReference type="ARBA" id="ARBA00023163"/>
    </source>
</evidence>
<keyword evidence="2" id="KW-0238">DNA-binding</keyword>
<dbReference type="SUPFAM" id="SSF46785">
    <property type="entry name" value="Winged helix' DNA-binding domain"/>
    <property type="match status" value="1"/>
</dbReference>
<dbReference type="InterPro" id="IPR023187">
    <property type="entry name" value="Tscrpt_reg_MarR-type_CS"/>
</dbReference>
<dbReference type="InterPro" id="IPR036388">
    <property type="entry name" value="WH-like_DNA-bd_sf"/>
</dbReference>
<protein>
    <recommendedName>
        <fullName evidence="4">HTH marR-type domain-containing protein</fullName>
    </recommendedName>
</protein>
<dbReference type="Proteomes" id="UP000050668">
    <property type="component" value="Unassembled WGS sequence"/>
</dbReference>
<dbReference type="PRINTS" id="PR00598">
    <property type="entry name" value="HTHMARR"/>
</dbReference>
<dbReference type="Pfam" id="PF12802">
    <property type="entry name" value="MarR_2"/>
    <property type="match status" value="1"/>
</dbReference>
<dbReference type="EMBL" id="LGRV01000003">
    <property type="protein sequence ID" value="KOS68090.1"/>
    <property type="molecule type" value="Genomic_DNA"/>
</dbReference>
<sequence length="149" mass="17580">MLNQLPESIGQLNSMLYRYGNIYMNEQLKPYQLSAGQYQFLLVLFYREGISQDEVASILKMDKGTTARAVAKLEAEDYVRREVDMMDKRAKKLYLTERARQFEKQLRAILDQWKMILTSDLTEEEQEHAFALLGRIAKNAERYIERTED</sequence>
<evidence type="ECO:0000256" key="1">
    <source>
        <dbReference type="ARBA" id="ARBA00023015"/>
    </source>
</evidence>
<gene>
    <name evidence="5" type="ORF">AEA09_05650</name>
</gene>
<evidence type="ECO:0000256" key="2">
    <source>
        <dbReference type="ARBA" id="ARBA00023125"/>
    </source>
</evidence>
<evidence type="ECO:0000313" key="5">
    <source>
        <dbReference type="EMBL" id="KOS68090.1"/>
    </source>
</evidence>
<evidence type="ECO:0000259" key="4">
    <source>
        <dbReference type="PROSITE" id="PS50995"/>
    </source>
</evidence>
<comment type="caution">
    <text evidence="5">The sequence shown here is derived from an EMBL/GenBank/DDBJ whole genome shotgun (WGS) entry which is preliminary data.</text>
</comment>
<dbReference type="InterPro" id="IPR000835">
    <property type="entry name" value="HTH_MarR-typ"/>
</dbReference>
<name>A0ABR5JZK1_9BACI</name>
<dbReference type="SMART" id="SM00347">
    <property type="entry name" value="HTH_MARR"/>
    <property type="match status" value="1"/>
</dbReference>
<evidence type="ECO:0000313" key="6">
    <source>
        <dbReference type="Proteomes" id="UP000050668"/>
    </source>
</evidence>
<keyword evidence="6" id="KW-1185">Reference proteome</keyword>
<organism evidence="5 6">
    <name type="scientific">Lysinibacillus contaminans</name>
    <dbReference type="NCBI Taxonomy" id="1293441"/>
    <lineage>
        <taxon>Bacteria</taxon>
        <taxon>Bacillati</taxon>
        <taxon>Bacillota</taxon>
        <taxon>Bacilli</taxon>
        <taxon>Bacillales</taxon>
        <taxon>Bacillaceae</taxon>
        <taxon>Lysinibacillus</taxon>
    </lineage>
</organism>
<dbReference type="PROSITE" id="PS01117">
    <property type="entry name" value="HTH_MARR_1"/>
    <property type="match status" value="1"/>
</dbReference>
<feature type="domain" description="HTH marR-type" evidence="4">
    <location>
        <begin position="1"/>
        <end position="138"/>
    </location>
</feature>